<dbReference type="Pfam" id="PF05521">
    <property type="entry name" value="Phage_HCP"/>
    <property type="match status" value="1"/>
</dbReference>
<dbReference type="InterPro" id="IPR038666">
    <property type="entry name" value="SSP1_head-tail_sf"/>
</dbReference>
<dbReference type="EMBL" id="UGLB01000003">
    <property type="protein sequence ID" value="STT49269.1"/>
    <property type="molecule type" value="Genomic_DNA"/>
</dbReference>
<proteinExistence type="predicted"/>
<dbReference type="AlphaFoldDB" id="A0A377W441"/>
<sequence>MSLKPGDMNCRIAISYVQSGRGPLGEPLPEKQVESGKAWAKRELVSGRKVRTLDQQQVVETCLFTVYPGVLVDIDWKITTKNLVYTVRNIDRKTDRIIITGRLTGGMIELAIKGALERITGMNAYPLLLPDTVQEGATFQRISDPEMVSGMLRTGIVSARIQVNLYRLDDYTSLLQLDKKIWTELKSVVHGQLEGIPVQYVERGGIHQDKNQLTNRRIQYRLTRDFIIHYVEDSS</sequence>
<reference evidence="1 2" key="1">
    <citation type="submission" date="2018-06" db="EMBL/GenBank/DDBJ databases">
        <authorList>
            <consortium name="Pathogen Informatics"/>
            <person name="Doyle S."/>
        </authorList>
    </citation>
    <scope>NUCLEOTIDE SEQUENCE [LARGE SCALE GENOMIC DNA]</scope>
    <source>
        <strain evidence="1 2">NCTC9637</strain>
    </source>
</reference>
<name>A0A377W441_KLEPN</name>
<evidence type="ECO:0000313" key="1">
    <source>
        <dbReference type="EMBL" id="STT49269.1"/>
    </source>
</evidence>
<dbReference type="Proteomes" id="UP000255099">
    <property type="component" value="Unassembled WGS sequence"/>
</dbReference>
<accession>A0A377W441</accession>
<gene>
    <name evidence="1" type="ORF">NCTC9637_04221</name>
</gene>
<dbReference type="InterPro" id="IPR008767">
    <property type="entry name" value="Phage_SPP1_head-tail_adaptor"/>
</dbReference>
<dbReference type="Gene3D" id="2.40.10.270">
    <property type="entry name" value="Bacteriophage SPP1 head-tail adaptor protein"/>
    <property type="match status" value="1"/>
</dbReference>
<organism evidence="1 2">
    <name type="scientific">Klebsiella pneumoniae</name>
    <dbReference type="NCBI Taxonomy" id="573"/>
    <lineage>
        <taxon>Bacteria</taxon>
        <taxon>Pseudomonadati</taxon>
        <taxon>Pseudomonadota</taxon>
        <taxon>Gammaproteobacteria</taxon>
        <taxon>Enterobacterales</taxon>
        <taxon>Enterobacteriaceae</taxon>
        <taxon>Klebsiella/Raoultella group</taxon>
        <taxon>Klebsiella</taxon>
        <taxon>Klebsiella pneumoniae complex</taxon>
    </lineage>
</organism>
<evidence type="ECO:0000313" key="2">
    <source>
        <dbReference type="Proteomes" id="UP000255099"/>
    </source>
</evidence>
<protein>
    <submittedName>
        <fullName evidence="1">Uncharacterized protein</fullName>
    </submittedName>
</protein>